<dbReference type="SMART" id="SM00155">
    <property type="entry name" value="PLDc"/>
    <property type="match status" value="2"/>
</dbReference>
<evidence type="ECO:0000259" key="1">
    <source>
        <dbReference type="PROSITE" id="PS50035"/>
    </source>
</evidence>
<dbReference type="GO" id="GO:0030572">
    <property type="term" value="F:phosphatidyltransferase activity"/>
    <property type="evidence" value="ECO:0007669"/>
    <property type="project" value="UniProtKB-ARBA"/>
</dbReference>
<dbReference type="PROSITE" id="PS50035">
    <property type="entry name" value="PLD"/>
    <property type="match status" value="2"/>
</dbReference>
<name>A0A250DGR1_9BURK</name>
<evidence type="ECO:0000313" key="2">
    <source>
        <dbReference type="EMBL" id="ATA53311.1"/>
    </source>
</evidence>
<dbReference type="Pfam" id="PF13091">
    <property type="entry name" value="PLDc_2"/>
    <property type="match status" value="2"/>
</dbReference>
<dbReference type="EMBL" id="CP023284">
    <property type="protein sequence ID" value="ATA53311.1"/>
    <property type="molecule type" value="Genomic_DNA"/>
</dbReference>
<dbReference type="GO" id="GO:0032049">
    <property type="term" value="P:cardiolipin biosynthetic process"/>
    <property type="evidence" value="ECO:0007669"/>
    <property type="project" value="UniProtKB-ARBA"/>
</dbReference>
<protein>
    <submittedName>
        <fullName evidence="2">Phospholipase</fullName>
    </submittedName>
</protein>
<proteinExistence type="predicted"/>
<sequence>MVAAGAARKTACIDRHFASDAPRTAMNTPQSLAALRAAWEPLACRLCILALHHVALARWLCAAAMLAVSLLAGCAALPNEVPRVASHARTDLGDSPLARIAAASLPAADSAMSAMPDVSGVRLLPGGDQAFDARIALAQAAQHTLDAQYYVVAPDSAGRQFLRELRDAAQRGVRVRLLVDDLYTGGDDEMLAGLAAHANVEVRVFNPLPVRSGGLRTRVLLSLHEIGRVNRRMHNKLFIADNSFAITGGRNIADEYFGRSKPANFIDMDALLAGPAVHALSASFDAFWNGPLSYPFEAIAADSAPAAAPARERFAALVRDLARFMPPADEPDALGRGPVGAQLAQGRVALVPAQVRVVADAAVPGRFADDAGGNVEEAAAPQGREGAVMAANLDLFRTARSEVLVVSPYFVPMPRMIEALSHASHEGARVSLMTNSLATTDEPLVHYGYARYRSALLQMGAMLYELMPASEAHPAWSDTESSRGSLGRLHAKLAVVDRRWFYVGSMNMDRRSAHCNTELGLIVDSPALAGELADLIQRVRMPASFTVSEVPLRGGLQWSFLRDGRRWVLNREPESNWAQRLRWSVLSLVVDEDFL</sequence>
<organism evidence="2 3">
    <name type="scientific">Variovorax boronicumulans</name>
    <dbReference type="NCBI Taxonomy" id="436515"/>
    <lineage>
        <taxon>Bacteria</taxon>
        <taxon>Pseudomonadati</taxon>
        <taxon>Pseudomonadota</taxon>
        <taxon>Betaproteobacteria</taxon>
        <taxon>Burkholderiales</taxon>
        <taxon>Comamonadaceae</taxon>
        <taxon>Variovorax</taxon>
    </lineage>
</organism>
<dbReference type="KEGG" id="vbo:CKY39_08885"/>
<dbReference type="AlphaFoldDB" id="A0A250DGR1"/>
<dbReference type="CDD" id="cd09111">
    <property type="entry name" value="PLDc_ymdC_like_1"/>
    <property type="match status" value="1"/>
</dbReference>
<dbReference type="PANTHER" id="PTHR21248:SF12">
    <property type="entry name" value="CARDIOLIPIN SYNTHASE C"/>
    <property type="match status" value="1"/>
</dbReference>
<dbReference type="SUPFAM" id="SSF56024">
    <property type="entry name" value="Phospholipase D/nuclease"/>
    <property type="match status" value="2"/>
</dbReference>
<dbReference type="CDD" id="cd09113">
    <property type="entry name" value="PLDc_ymdC_like_2"/>
    <property type="match status" value="1"/>
</dbReference>
<feature type="domain" description="PLD phosphodiesterase" evidence="1">
    <location>
        <begin position="485"/>
        <end position="512"/>
    </location>
</feature>
<evidence type="ECO:0000313" key="3">
    <source>
        <dbReference type="Proteomes" id="UP000217154"/>
    </source>
</evidence>
<gene>
    <name evidence="2" type="ORF">CKY39_08885</name>
</gene>
<dbReference type="Proteomes" id="UP000217154">
    <property type="component" value="Chromosome"/>
</dbReference>
<dbReference type="Gene3D" id="3.30.870.10">
    <property type="entry name" value="Endonuclease Chain A"/>
    <property type="match status" value="2"/>
</dbReference>
<accession>A0A250DGR1</accession>
<dbReference type="InterPro" id="IPR025202">
    <property type="entry name" value="PLD-like_dom"/>
</dbReference>
<dbReference type="InterPro" id="IPR001736">
    <property type="entry name" value="PLipase_D/transphosphatidylase"/>
</dbReference>
<dbReference type="PANTHER" id="PTHR21248">
    <property type="entry name" value="CARDIOLIPIN SYNTHASE"/>
    <property type="match status" value="1"/>
</dbReference>
<feature type="domain" description="PLD phosphodiesterase" evidence="1">
    <location>
        <begin position="229"/>
        <end position="256"/>
    </location>
</feature>
<reference evidence="2 3" key="1">
    <citation type="submission" date="2017-09" db="EMBL/GenBank/DDBJ databases">
        <title>The diverse metabolic capabilities of V. boronicumulans make it an excellent choice for continued studies on novel biodegradation.</title>
        <authorList>
            <person name="Sun S."/>
        </authorList>
    </citation>
    <scope>NUCLEOTIDE SEQUENCE [LARGE SCALE GENOMIC DNA]</scope>
    <source>
        <strain evidence="2 3">J1</strain>
    </source>
</reference>